<proteinExistence type="inferred from homology"/>
<evidence type="ECO:0000256" key="8">
    <source>
        <dbReference type="ARBA" id="ARBA00023163"/>
    </source>
</evidence>
<evidence type="ECO:0000259" key="9">
    <source>
        <dbReference type="Pfam" id="PF04552"/>
    </source>
</evidence>
<dbReference type="Gene3D" id="1.10.10.1330">
    <property type="entry name" value="RNA polymerase sigma-54 factor, core-binding domain"/>
    <property type="match status" value="1"/>
</dbReference>
<name>A0A1G6HUG5_9BACI</name>
<evidence type="ECO:0000313" key="12">
    <source>
        <dbReference type="Proteomes" id="UP000242662"/>
    </source>
</evidence>
<reference evidence="12" key="1">
    <citation type="submission" date="2016-09" db="EMBL/GenBank/DDBJ databases">
        <authorList>
            <person name="Varghese N."/>
            <person name="Submissions S."/>
        </authorList>
    </citation>
    <scope>NUCLEOTIDE SEQUENCE [LARGE SCALE GENOMIC DNA]</scope>
    <source>
        <strain evidence="12">25nlg</strain>
    </source>
</reference>
<keyword evidence="5" id="KW-0805">Transcription regulation</keyword>
<dbReference type="GO" id="GO:0000428">
    <property type="term" value="C:DNA-directed RNA polymerase complex"/>
    <property type="evidence" value="ECO:0007669"/>
    <property type="project" value="UniProtKB-KW"/>
</dbReference>
<evidence type="ECO:0000259" key="10">
    <source>
        <dbReference type="Pfam" id="PF04963"/>
    </source>
</evidence>
<dbReference type="NCBIfam" id="TIGR02395">
    <property type="entry name" value="rpoN_sigma"/>
    <property type="match status" value="1"/>
</dbReference>
<dbReference type="Pfam" id="PF00309">
    <property type="entry name" value="Sigma54_AID"/>
    <property type="match status" value="1"/>
</dbReference>
<dbReference type="PRINTS" id="PR00045">
    <property type="entry name" value="SIGMA54FCT"/>
</dbReference>
<dbReference type="GO" id="GO:0016987">
    <property type="term" value="F:sigma factor activity"/>
    <property type="evidence" value="ECO:0007669"/>
    <property type="project" value="UniProtKB-KW"/>
</dbReference>
<dbReference type="RefSeq" id="WP_090775302.1">
    <property type="nucleotide sequence ID" value="NZ_FMYM01000004.1"/>
</dbReference>
<dbReference type="InterPro" id="IPR000394">
    <property type="entry name" value="RNA_pol_sigma_54"/>
</dbReference>
<dbReference type="Proteomes" id="UP000242662">
    <property type="component" value="Unassembled WGS sequence"/>
</dbReference>
<dbReference type="AlphaFoldDB" id="A0A1G6HUG5"/>
<keyword evidence="4" id="KW-0548">Nucleotidyltransferase</keyword>
<evidence type="ECO:0000256" key="3">
    <source>
        <dbReference type="ARBA" id="ARBA00022679"/>
    </source>
</evidence>
<comment type="similarity">
    <text evidence="1">Belongs to the sigma-54 factor family.</text>
</comment>
<dbReference type="GO" id="GO:0003677">
    <property type="term" value="F:DNA binding"/>
    <property type="evidence" value="ECO:0007669"/>
    <property type="project" value="UniProtKB-KW"/>
</dbReference>
<gene>
    <name evidence="11" type="ORF">SAMN05421737_104186</name>
</gene>
<evidence type="ECO:0000256" key="7">
    <source>
        <dbReference type="ARBA" id="ARBA00023125"/>
    </source>
</evidence>
<dbReference type="InterPro" id="IPR038709">
    <property type="entry name" value="RpoN_core-bd_sf"/>
</dbReference>
<dbReference type="EMBL" id="FMYM01000004">
    <property type="protein sequence ID" value="SDB97882.1"/>
    <property type="molecule type" value="Genomic_DNA"/>
</dbReference>
<dbReference type="Pfam" id="PF04963">
    <property type="entry name" value="Sigma54_CBD"/>
    <property type="match status" value="1"/>
</dbReference>
<dbReference type="GO" id="GO:0001216">
    <property type="term" value="F:DNA-binding transcription activator activity"/>
    <property type="evidence" value="ECO:0007669"/>
    <property type="project" value="InterPro"/>
</dbReference>
<dbReference type="PIRSF" id="PIRSF000774">
    <property type="entry name" value="RpoN"/>
    <property type="match status" value="1"/>
</dbReference>
<dbReference type="Pfam" id="PF04552">
    <property type="entry name" value="Sigma54_DBD"/>
    <property type="match status" value="1"/>
</dbReference>
<dbReference type="STRING" id="1464122.SAMN05421737_104186"/>
<dbReference type="PROSITE" id="PS00717">
    <property type="entry name" value="SIGMA54_1"/>
    <property type="match status" value="1"/>
</dbReference>
<dbReference type="InterPro" id="IPR007046">
    <property type="entry name" value="RNA_pol_sigma_54_core-bd"/>
</dbReference>
<dbReference type="InterPro" id="IPR007634">
    <property type="entry name" value="RNA_pol_sigma_54_DNA-bd"/>
</dbReference>
<keyword evidence="12" id="KW-1185">Reference proteome</keyword>
<dbReference type="PANTHER" id="PTHR32248:SF4">
    <property type="entry name" value="RNA POLYMERASE SIGMA-54 FACTOR"/>
    <property type="match status" value="1"/>
</dbReference>
<evidence type="ECO:0000256" key="1">
    <source>
        <dbReference type="ARBA" id="ARBA00008798"/>
    </source>
</evidence>
<organism evidence="11 12">
    <name type="scientific">Shouchella lonarensis</name>
    <dbReference type="NCBI Taxonomy" id="1464122"/>
    <lineage>
        <taxon>Bacteria</taxon>
        <taxon>Bacillati</taxon>
        <taxon>Bacillota</taxon>
        <taxon>Bacilli</taxon>
        <taxon>Bacillales</taxon>
        <taxon>Bacillaceae</taxon>
        <taxon>Shouchella</taxon>
    </lineage>
</organism>
<feature type="domain" description="RNA polymerase sigma factor 54 DNA-binding" evidence="9">
    <location>
        <begin position="275"/>
        <end position="433"/>
    </location>
</feature>
<sequence>MELGLFQQQKMSLVMTQSLKQAIHLLQYSATDVMAYLEEQALENPLLEVVPLKETKRDDYIGQVTVSSDQKHSALENTARSYTTLYEALRFQVLDLIGVTKEEKKHLHYLIDCLQEDGYFRDDLADICEKRGLTLVDGEHLLALIQSLEPAGVGARSLGECLALQLVRIPDCDPLAPEIVRIHLECLAERKWRQLAQQLSVDIDRIQTIYDCVKTLHPKPGACFATEPTVYTVPDVYIMKEENELLVAMNQTVLPTVRIQEEYRRLLFANGETKAYAKEKAQHIEWLKKSLTYRTQTIERVVEMIARHQRHYLLHPQGQLRPLTLANVAEALDLHESTVSRATANKVVQTPRGTFWLKHFFTSNINKTSGMVTQQSVKQWLRETIAKEDRYQPLSDQSLTELLQEERGMTLSRRVVAKYRTELGILSSAKRRRYAERLVQ</sequence>
<evidence type="ECO:0000256" key="6">
    <source>
        <dbReference type="ARBA" id="ARBA00023082"/>
    </source>
</evidence>
<feature type="domain" description="RNA polymerase sigma factor 54 core-binding" evidence="10">
    <location>
        <begin position="75"/>
        <end position="263"/>
    </location>
</feature>
<keyword evidence="6" id="KW-0731">Sigma factor</keyword>
<dbReference type="GO" id="GO:0016779">
    <property type="term" value="F:nucleotidyltransferase activity"/>
    <property type="evidence" value="ECO:0007669"/>
    <property type="project" value="UniProtKB-KW"/>
</dbReference>
<protein>
    <submittedName>
        <fullName evidence="11">RNA polymerase, sigma 54 subunit, RpoN/SigL</fullName>
    </submittedName>
</protein>
<evidence type="ECO:0000256" key="4">
    <source>
        <dbReference type="ARBA" id="ARBA00022695"/>
    </source>
</evidence>
<keyword evidence="2" id="KW-0240">DNA-directed RNA polymerase</keyword>
<dbReference type="GO" id="GO:0006352">
    <property type="term" value="P:DNA-templated transcription initiation"/>
    <property type="evidence" value="ECO:0007669"/>
    <property type="project" value="InterPro"/>
</dbReference>
<dbReference type="OrthoDB" id="9814402at2"/>
<dbReference type="Gene3D" id="1.10.10.60">
    <property type="entry name" value="Homeodomain-like"/>
    <property type="match status" value="1"/>
</dbReference>
<accession>A0A1G6HUG5</accession>
<keyword evidence="7" id="KW-0238">DNA-binding</keyword>
<dbReference type="PANTHER" id="PTHR32248">
    <property type="entry name" value="RNA POLYMERASE SIGMA-54 FACTOR"/>
    <property type="match status" value="1"/>
</dbReference>
<dbReference type="PROSITE" id="PS50044">
    <property type="entry name" value="SIGMA54_3"/>
    <property type="match status" value="1"/>
</dbReference>
<keyword evidence="8" id="KW-0804">Transcription</keyword>
<keyword evidence="3" id="KW-0808">Transferase</keyword>
<evidence type="ECO:0000313" key="11">
    <source>
        <dbReference type="EMBL" id="SDB97882.1"/>
    </source>
</evidence>
<evidence type="ECO:0000256" key="2">
    <source>
        <dbReference type="ARBA" id="ARBA00022478"/>
    </source>
</evidence>
<evidence type="ECO:0000256" key="5">
    <source>
        <dbReference type="ARBA" id="ARBA00023015"/>
    </source>
</evidence>